<name>A0ABT9H349_9GAMM</name>
<gene>
    <name evidence="8" type="ORF">Q3O60_16235</name>
</gene>
<dbReference type="RefSeq" id="WP_305894984.1">
    <property type="nucleotide sequence ID" value="NZ_JAUZVZ010000031.1"/>
</dbReference>
<sequence length="456" mass="49451">MTSPTKDSLLHHDIRTTLKRMTVPMLLGMFTLMSFNLVDTFFISLLGTQELAAVSFTFPVTFTFISLVIGLGIGTSAVIAKALGAGNHEEARADGLAALWLAGFLIIAMALIGWLLHDVLFGLLGAEQSILQLIQQYMWIWLAGVVFLMIPMVGNSILRAAGETRLPAFIMAAGGLANALLDPLLIFGYGPVPAMGMQGAALASVISWLIGSVAVLFLLRKRGLIDAGWQPLHRAWPIYRKVLRIGFPAAGANMLTPLAMAVLTAIVAGYGAEAVAAFGVGIRLESMACLVILALSTTLPPFISQNFGAGDLQRVRAAYQHSIRFIFIWQLVLYLLLALGGTTLARVFSSDPEVQQLIVLFLWILPLGYGLQGLIILTNSSLNALHLPIQALWLSVLRLFVFYVPFAWIGGQLAGIQGLFIGCVLANLCMAFISYFWFQRSLGQMQRQQLTLEDAA</sequence>
<dbReference type="NCBIfam" id="TIGR00797">
    <property type="entry name" value="matE"/>
    <property type="match status" value="1"/>
</dbReference>
<feature type="transmembrane region" description="Helical" evidence="7">
    <location>
        <begin position="357"/>
        <end position="379"/>
    </location>
</feature>
<dbReference type="PANTHER" id="PTHR43549:SF3">
    <property type="entry name" value="MULTIDRUG RESISTANCE PROTEIN YPNP-RELATED"/>
    <property type="match status" value="1"/>
</dbReference>
<feature type="transmembrane region" description="Helical" evidence="7">
    <location>
        <begin position="391"/>
        <end position="410"/>
    </location>
</feature>
<keyword evidence="3" id="KW-1003">Cell membrane</keyword>
<evidence type="ECO:0000256" key="1">
    <source>
        <dbReference type="ARBA" id="ARBA00004429"/>
    </source>
</evidence>
<evidence type="ECO:0000256" key="5">
    <source>
        <dbReference type="ARBA" id="ARBA00022989"/>
    </source>
</evidence>
<feature type="transmembrane region" description="Helical" evidence="7">
    <location>
        <begin position="250"/>
        <end position="272"/>
    </location>
</feature>
<dbReference type="Pfam" id="PF01554">
    <property type="entry name" value="MatE"/>
    <property type="match status" value="2"/>
</dbReference>
<feature type="transmembrane region" description="Helical" evidence="7">
    <location>
        <begin position="199"/>
        <end position="219"/>
    </location>
</feature>
<proteinExistence type="predicted"/>
<comment type="subcellular location">
    <subcellularLocation>
        <location evidence="1">Cell inner membrane</location>
        <topology evidence="1">Multi-pass membrane protein</topology>
    </subcellularLocation>
</comment>
<feature type="transmembrane region" description="Helical" evidence="7">
    <location>
        <begin position="95"/>
        <end position="116"/>
    </location>
</feature>
<feature type="transmembrane region" description="Helical" evidence="7">
    <location>
        <begin position="136"/>
        <end position="154"/>
    </location>
</feature>
<evidence type="ECO:0000256" key="3">
    <source>
        <dbReference type="ARBA" id="ARBA00022475"/>
    </source>
</evidence>
<protein>
    <submittedName>
        <fullName evidence="8">MATE family efflux transporter</fullName>
    </submittedName>
</protein>
<dbReference type="InterPro" id="IPR052031">
    <property type="entry name" value="Membrane_Transporter-Flippase"/>
</dbReference>
<dbReference type="EMBL" id="JAUZVZ010000031">
    <property type="protein sequence ID" value="MDP4537735.1"/>
    <property type="molecule type" value="Genomic_DNA"/>
</dbReference>
<feature type="transmembrane region" description="Helical" evidence="7">
    <location>
        <begin position="416"/>
        <end position="438"/>
    </location>
</feature>
<evidence type="ECO:0000313" key="8">
    <source>
        <dbReference type="EMBL" id="MDP4537735.1"/>
    </source>
</evidence>
<evidence type="ECO:0000256" key="2">
    <source>
        <dbReference type="ARBA" id="ARBA00022448"/>
    </source>
</evidence>
<keyword evidence="5 7" id="KW-1133">Transmembrane helix</keyword>
<keyword evidence="6 7" id="KW-0472">Membrane</keyword>
<reference evidence="8 9" key="1">
    <citation type="submission" date="2023-08" db="EMBL/GenBank/DDBJ databases">
        <authorList>
            <person name="Joshi A."/>
            <person name="Thite S."/>
        </authorList>
    </citation>
    <scope>NUCLEOTIDE SEQUENCE [LARGE SCALE GENOMIC DNA]</scope>
    <source>
        <strain evidence="8 9">AC40</strain>
    </source>
</reference>
<feature type="transmembrane region" description="Helical" evidence="7">
    <location>
        <begin position="21"/>
        <end position="46"/>
    </location>
</feature>
<evidence type="ECO:0000256" key="4">
    <source>
        <dbReference type="ARBA" id="ARBA00022692"/>
    </source>
</evidence>
<comment type="caution">
    <text evidence="8">The sequence shown here is derived from an EMBL/GenBank/DDBJ whole genome shotgun (WGS) entry which is preliminary data.</text>
</comment>
<feature type="transmembrane region" description="Helical" evidence="7">
    <location>
        <begin position="284"/>
        <end position="304"/>
    </location>
</feature>
<keyword evidence="2" id="KW-0813">Transport</keyword>
<dbReference type="PANTHER" id="PTHR43549">
    <property type="entry name" value="MULTIDRUG RESISTANCE PROTEIN YPNP-RELATED"/>
    <property type="match status" value="1"/>
</dbReference>
<dbReference type="Proteomes" id="UP001231616">
    <property type="component" value="Unassembled WGS sequence"/>
</dbReference>
<evidence type="ECO:0000256" key="6">
    <source>
        <dbReference type="ARBA" id="ARBA00023136"/>
    </source>
</evidence>
<dbReference type="InterPro" id="IPR048279">
    <property type="entry name" value="MdtK-like"/>
</dbReference>
<organism evidence="8 9">
    <name type="scientific">Alkalimonas collagenimarina</name>
    <dbReference type="NCBI Taxonomy" id="400390"/>
    <lineage>
        <taxon>Bacteria</taxon>
        <taxon>Pseudomonadati</taxon>
        <taxon>Pseudomonadota</taxon>
        <taxon>Gammaproteobacteria</taxon>
        <taxon>Alkalimonas</taxon>
    </lineage>
</organism>
<accession>A0ABT9H349</accession>
<feature type="transmembrane region" description="Helical" evidence="7">
    <location>
        <begin position="166"/>
        <end position="187"/>
    </location>
</feature>
<feature type="transmembrane region" description="Helical" evidence="7">
    <location>
        <begin position="325"/>
        <end position="345"/>
    </location>
</feature>
<dbReference type="InterPro" id="IPR002528">
    <property type="entry name" value="MATE_fam"/>
</dbReference>
<keyword evidence="9" id="KW-1185">Reference proteome</keyword>
<keyword evidence="4 7" id="KW-0812">Transmembrane</keyword>
<feature type="transmembrane region" description="Helical" evidence="7">
    <location>
        <begin position="58"/>
        <end position="83"/>
    </location>
</feature>
<evidence type="ECO:0000256" key="7">
    <source>
        <dbReference type="SAM" id="Phobius"/>
    </source>
</evidence>
<evidence type="ECO:0000313" key="9">
    <source>
        <dbReference type="Proteomes" id="UP001231616"/>
    </source>
</evidence>
<dbReference type="PIRSF" id="PIRSF006603">
    <property type="entry name" value="DinF"/>
    <property type="match status" value="1"/>
</dbReference>